<feature type="transmembrane region" description="Helical" evidence="2">
    <location>
        <begin position="429"/>
        <end position="449"/>
    </location>
</feature>
<evidence type="ECO:0000256" key="2">
    <source>
        <dbReference type="SAM" id="Phobius"/>
    </source>
</evidence>
<dbReference type="Gene3D" id="1.20.950.20">
    <property type="entry name" value="Transmembrane di-heme cytochromes, Chain C"/>
    <property type="match status" value="1"/>
</dbReference>
<feature type="signal peptide" evidence="3">
    <location>
        <begin position="1"/>
        <end position="23"/>
    </location>
</feature>
<reference evidence="4 5" key="1">
    <citation type="journal article" date="2016" name="Nat. Commun.">
        <title>Thousands of microbial genomes shed light on interconnected biogeochemical processes in an aquifer system.</title>
        <authorList>
            <person name="Anantharaman K."/>
            <person name="Brown C.T."/>
            <person name="Hug L.A."/>
            <person name="Sharon I."/>
            <person name="Castelle C.J."/>
            <person name="Probst A.J."/>
            <person name="Thomas B.C."/>
            <person name="Singh A."/>
            <person name="Wilkins M.J."/>
            <person name="Karaoz U."/>
            <person name="Brodie E.L."/>
            <person name="Williams K.H."/>
            <person name="Hubbard S.S."/>
            <person name="Banfield J.F."/>
        </authorList>
    </citation>
    <scope>NUCLEOTIDE SEQUENCE [LARGE SCALE GENOMIC DNA]</scope>
</reference>
<dbReference type="Proteomes" id="UP000176992">
    <property type="component" value="Unassembled WGS sequence"/>
</dbReference>
<protein>
    <submittedName>
        <fullName evidence="4">Uncharacterized protein</fullName>
    </submittedName>
</protein>
<dbReference type="EMBL" id="MFIV01000014">
    <property type="protein sequence ID" value="OGF99699.1"/>
    <property type="molecule type" value="Genomic_DNA"/>
</dbReference>
<dbReference type="InterPro" id="IPR016174">
    <property type="entry name" value="Di-haem_cyt_TM"/>
</dbReference>
<dbReference type="InterPro" id="IPR036280">
    <property type="entry name" value="Multihaem_cyt_sf"/>
</dbReference>
<keyword evidence="2" id="KW-0472">Membrane</keyword>
<feature type="chain" id="PRO_5009522474" evidence="3">
    <location>
        <begin position="24"/>
        <end position="702"/>
    </location>
</feature>
<accession>A0A1F5YHR4</accession>
<feature type="transmembrane region" description="Helical" evidence="2">
    <location>
        <begin position="589"/>
        <end position="615"/>
    </location>
</feature>
<comment type="caution">
    <text evidence="4">The sequence shown here is derived from an EMBL/GenBank/DDBJ whole genome shotgun (WGS) entry which is preliminary data.</text>
</comment>
<dbReference type="InterPro" id="IPR051829">
    <property type="entry name" value="Multiheme_Cytochr_ET"/>
</dbReference>
<dbReference type="GO" id="GO:0022904">
    <property type="term" value="P:respiratory electron transport chain"/>
    <property type="evidence" value="ECO:0007669"/>
    <property type="project" value="InterPro"/>
</dbReference>
<dbReference type="AlphaFoldDB" id="A0A1F5YHR4"/>
<dbReference type="PANTHER" id="PTHR35038">
    <property type="entry name" value="DISSIMILATORY SULFITE REDUCTASE SIRA"/>
    <property type="match status" value="1"/>
</dbReference>
<proteinExistence type="predicted"/>
<keyword evidence="2" id="KW-0812">Transmembrane</keyword>
<dbReference type="Gene3D" id="1.10.780.10">
    <property type="entry name" value="Hydroxylamine Oxidoreductase, Chain A, domain 1"/>
    <property type="match status" value="1"/>
</dbReference>
<dbReference type="Gene3D" id="1.10.1130.10">
    <property type="entry name" value="Flavocytochrome C3, Chain A"/>
    <property type="match status" value="2"/>
</dbReference>
<evidence type="ECO:0000256" key="3">
    <source>
        <dbReference type="SAM" id="SignalP"/>
    </source>
</evidence>
<dbReference type="SUPFAM" id="SSF81342">
    <property type="entry name" value="Transmembrane di-heme cytochromes"/>
    <property type="match status" value="1"/>
</dbReference>
<evidence type="ECO:0000313" key="4">
    <source>
        <dbReference type="EMBL" id="OGF99699.1"/>
    </source>
</evidence>
<keyword evidence="1 3" id="KW-0732">Signal</keyword>
<dbReference type="SUPFAM" id="SSF48695">
    <property type="entry name" value="Multiheme cytochromes"/>
    <property type="match status" value="1"/>
</dbReference>
<sequence>MIRSRLLLPFLLCLLGFSVPLMAQDSAACLSCHGEKDLAKTDGQGQEVTLFVDQAVYEGTSHGAFSCTDCHDDLAGAGDSGHDTPVNKVACAACHSNVEEIYKTSIHGQLLEMGDIDVPKCADCHGKHDIYAAKDGRSKVNKFNLMYTCARCHQNEQLQDKRGFSRPDALPQFYESVHAKGLIRDGLIVAPSCNDCHGTHDIQTSTNPASPVYRRNVYKTCGKCHTKVEEIYEKSIHGQLVASGDKRGPVCTNCHESHKIISPETIAYKQYSDARCGHCHQEQMERYEETFHGKAMALGSSKVAACYDCHGNHEIAPAADPASPINPANKVATCQKCHEKANPGFAAYITHANYFDKDNYPQLYYPFIFMTALLIGVFVFFGLHTLLWVVRSVALFLRDSKTFRESKIKVRKDELVYTRFTPLQRSLHILLIVSFTTLVTTGIPLKFFYAHWAQSFMHLLGGVQNAGYLHRLAAVILVLVFLIHAANLFQGLLERLKTIKDPESGKFTLAAFIRYLFRPDSMMPSLRDVRDFWNHQLWFFGKGEKPKFERWTYWEKFDYFAVFWGVLIIGLSGLIMWLPTYFTKVFPGWIINVALIIHSDEALLAAGFIFTFHFFNVHFRIEKFPMDTVVFSGKLSKAELLEERGGWFDRLYREGKLESLRATDEWEGWRPIAKTFGFMAFGTGLLLALAIFTAMIVRLLAP</sequence>
<dbReference type="GO" id="GO:0016020">
    <property type="term" value="C:membrane"/>
    <property type="evidence" value="ECO:0007669"/>
    <property type="project" value="InterPro"/>
</dbReference>
<feature type="transmembrane region" description="Helical" evidence="2">
    <location>
        <begin position="363"/>
        <end position="390"/>
    </location>
</feature>
<evidence type="ECO:0000256" key="1">
    <source>
        <dbReference type="ARBA" id="ARBA00022729"/>
    </source>
</evidence>
<keyword evidence="2" id="KW-1133">Transmembrane helix</keyword>
<gene>
    <name evidence="4" type="ORF">A2Z86_06940</name>
</gene>
<name>A0A1F5YHR4_9BACT</name>
<organism evidence="4 5">
    <name type="scientific">Candidatus Glassbacteria bacterium GWA2_58_10</name>
    <dbReference type="NCBI Taxonomy" id="1817865"/>
    <lineage>
        <taxon>Bacteria</taxon>
        <taxon>Candidatus Glassiibacteriota</taxon>
    </lineage>
</organism>
<evidence type="ECO:0000313" key="5">
    <source>
        <dbReference type="Proteomes" id="UP000176992"/>
    </source>
</evidence>
<feature type="transmembrane region" description="Helical" evidence="2">
    <location>
        <begin position="557"/>
        <end position="577"/>
    </location>
</feature>
<feature type="transmembrane region" description="Helical" evidence="2">
    <location>
        <begin position="469"/>
        <end position="489"/>
    </location>
</feature>
<feature type="transmembrane region" description="Helical" evidence="2">
    <location>
        <begin position="676"/>
        <end position="701"/>
    </location>
</feature>